<dbReference type="PRINTS" id="PR00463">
    <property type="entry name" value="EP450I"/>
</dbReference>
<dbReference type="InterPro" id="IPR052666">
    <property type="entry name" value="CYP450_20A1-like"/>
</dbReference>
<sequence length="302" mass="34596">MMGVAMKMFLKVAYGFYFNDDEQVFKFKKNYDLAWQEMETRLDGSTPPPGSEREVAFQKAREEMYALIKAAIDHRREHGPTSGNDRIFLDAVLDPDNNIDPDVQLLDPFLYAIAGLHTTGLALTWGIYYLALNEEVQERLCKELKDQLGDTAMSPQEFSDNRYLRQVIDETLRCAVIGPYLCQSQDYDRARGYDIPKDTPVIEAIGVVMQDENIWPEPTMFDPERFNQENSKGRSTYAFQPYGFSGKRVCPGYRLANAEIGVALSELCRRFKFHLVAGQVVQPVHGLVTRPKDEIWITISKR</sequence>
<name>A0ABM1F1P4_PRICU</name>
<dbReference type="PANTHER" id="PTHR24280:SF4">
    <property type="entry name" value="CYTOCHROME P450 20A1"/>
    <property type="match status" value="1"/>
</dbReference>
<evidence type="ECO:0000256" key="2">
    <source>
        <dbReference type="ARBA" id="ARBA00023033"/>
    </source>
</evidence>
<dbReference type="Pfam" id="PF00067">
    <property type="entry name" value="p450"/>
    <property type="match status" value="1"/>
</dbReference>
<dbReference type="GeneID" id="106818155"/>
<dbReference type="PANTHER" id="PTHR24280">
    <property type="entry name" value="CYTOCHROME P450 20A1"/>
    <property type="match status" value="1"/>
</dbReference>
<keyword evidence="2" id="KW-0560">Oxidoreductase</keyword>
<dbReference type="InterPro" id="IPR001128">
    <property type="entry name" value="Cyt_P450"/>
</dbReference>
<keyword evidence="2" id="KW-0503">Monooxygenase</keyword>
<dbReference type="Proteomes" id="UP000695022">
    <property type="component" value="Unplaced"/>
</dbReference>
<dbReference type="Gene3D" id="1.10.630.10">
    <property type="entry name" value="Cytochrome P450"/>
    <property type="match status" value="1"/>
</dbReference>
<dbReference type="InterPro" id="IPR002401">
    <property type="entry name" value="Cyt_P450_E_grp-I"/>
</dbReference>
<proteinExistence type="inferred from homology"/>
<keyword evidence="3" id="KW-1185">Reference proteome</keyword>
<reference evidence="4" key="1">
    <citation type="submission" date="2025-08" db="UniProtKB">
        <authorList>
            <consortium name="RefSeq"/>
        </authorList>
    </citation>
    <scope>IDENTIFICATION</scope>
</reference>
<gene>
    <name evidence="4" type="primary">LOC106818155</name>
</gene>
<organism evidence="3 4">
    <name type="scientific">Priapulus caudatus</name>
    <name type="common">Priapulid worm</name>
    <dbReference type="NCBI Taxonomy" id="37621"/>
    <lineage>
        <taxon>Eukaryota</taxon>
        <taxon>Metazoa</taxon>
        <taxon>Ecdysozoa</taxon>
        <taxon>Scalidophora</taxon>
        <taxon>Priapulida</taxon>
        <taxon>Priapulimorpha</taxon>
        <taxon>Priapulimorphida</taxon>
        <taxon>Priapulidae</taxon>
        <taxon>Priapulus</taxon>
    </lineage>
</organism>
<dbReference type="RefSeq" id="XP_014678365.1">
    <property type="nucleotide sequence ID" value="XM_014822879.1"/>
</dbReference>
<dbReference type="InterPro" id="IPR036396">
    <property type="entry name" value="Cyt_P450_sf"/>
</dbReference>
<dbReference type="SUPFAM" id="SSF48264">
    <property type="entry name" value="Cytochrome P450"/>
    <property type="match status" value="1"/>
</dbReference>
<comment type="similarity">
    <text evidence="1">Belongs to the cytochrome P450 family.</text>
</comment>
<evidence type="ECO:0000256" key="1">
    <source>
        <dbReference type="ARBA" id="ARBA00010617"/>
    </source>
</evidence>
<protein>
    <submittedName>
        <fullName evidence="4">LOW QUALITY PROTEIN: cytochrome P450 20A1-like</fullName>
    </submittedName>
</protein>
<dbReference type="PRINTS" id="PR00385">
    <property type="entry name" value="P450"/>
</dbReference>
<evidence type="ECO:0000313" key="3">
    <source>
        <dbReference type="Proteomes" id="UP000695022"/>
    </source>
</evidence>
<evidence type="ECO:0000313" key="4">
    <source>
        <dbReference type="RefSeq" id="XP_014678365.1"/>
    </source>
</evidence>
<accession>A0ABM1F1P4</accession>